<protein>
    <recommendedName>
        <fullName evidence="4">DUF2723 domain-containing protein</fullName>
    </recommendedName>
</protein>
<feature type="transmembrane region" description="Helical" evidence="1">
    <location>
        <begin position="258"/>
        <end position="281"/>
    </location>
</feature>
<name>A0A521AKY1_9SPHI</name>
<dbReference type="PANTHER" id="PTHR16214">
    <property type="entry name" value="TRANSMEMBRANE PROTEIN 260"/>
    <property type="match status" value="1"/>
</dbReference>
<evidence type="ECO:0000313" key="2">
    <source>
        <dbReference type="EMBL" id="SMO35455.1"/>
    </source>
</evidence>
<feature type="transmembrane region" description="Helical" evidence="1">
    <location>
        <begin position="176"/>
        <end position="206"/>
    </location>
</feature>
<keyword evidence="3" id="KW-1185">Reference proteome</keyword>
<dbReference type="Pfam" id="PF11028">
    <property type="entry name" value="TMEM260-like"/>
    <property type="match status" value="1"/>
</dbReference>
<dbReference type="AlphaFoldDB" id="A0A521AKY1"/>
<dbReference type="RefSeq" id="WP_142600716.1">
    <property type="nucleotide sequence ID" value="NZ_FXSZ01000001.1"/>
</dbReference>
<feature type="transmembrane region" description="Helical" evidence="1">
    <location>
        <begin position="541"/>
        <end position="565"/>
    </location>
</feature>
<feature type="transmembrane region" description="Helical" evidence="1">
    <location>
        <begin position="511"/>
        <end position="529"/>
    </location>
</feature>
<feature type="transmembrane region" description="Helical" evidence="1">
    <location>
        <begin position="488"/>
        <end position="505"/>
    </location>
</feature>
<evidence type="ECO:0000313" key="3">
    <source>
        <dbReference type="Proteomes" id="UP000315971"/>
    </source>
</evidence>
<proteinExistence type="predicted"/>
<dbReference type="InterPro" id="IPR021280">
    <property type="entry name" value="TMEM260-like"/>
</dbReference>
<feature type="transmembrane region" description="Helical" evidence="1">
    <location>
        <begin position="7"/>
        <end position="25"/>
    </location>
</feature>
<dbReference type="PANTHER" id="PTHR16214:SF3">
    <property type="entry name" value="TRANSMEMBRANE PROTEIN 260"/>
    <property type="match status" value="1"/>
</dbReference>
<keyword evidence="1" id="KW-0812">Transmembrane</keyword>
<gene>
    <name evidence="2" type="ORF">SAMN06265350_101206</name>
</gene>
<dbReference type="InterPro" id="IPR052724">
    <property type="entry name" value="GT117_domain-containing"/>
</dbReference>
<evidence type="ECO:0008006" key="4">
    <source>
        <dbReference type="Google" id="ProtNLM"/>
    </source>
</evidence>
<dbReference type="EMBL" id="FXSZ01000001">
    <property type="protein sequence ID" value="SMO35455.1"/>
    <property type="molecule type" value="Genomic_DNA"/>
</dbReference>
<keyword evidence="1" id="KW-1133">Transmembrane helix</keyword>
<accession>A0A521AKY1</accession>
<dbReference type="OrthoDB" id="9807602at2"/>
<dbReference type="Proteomes" id="UP000315971">
    <property type="component" value="Unassembled WGS sequence"/>
</dbReference>
<sequence length="1009" mass="114434">MTNYTRSNVIFGWLAFLIATITYTLTLEPTGSFWDCGEFISAAYKLQVVHQPGAPLFLMIYRVLSTFASAPSQVAWWTNFGSALSSGATIMFLFWTITHLAKKLIVKEGSVITLANTVAIMGAGMVGALAYTFSDTFWFSAVESEVYAMSSLCTAIVFWAILKWENEANDKHADRWLVFIAYMMGLSIGVHLLNLLAIPAIAFVYYFKKNTPTTKGAIITFIISCIILVFVMYGVIPGIVSLSAWFDKIFVNSFGMTFGSGVIFFLLLLISGLVYGIYYSIKKQHELLNMAMLCLTFIIIGYSSFAMVVIRAKANPNLNNNDPSNAYSFLSYLNREQYGDRPLLFGPYFDAKVESQEEGAMQYRKGATKYEEVGRRPVPIYEKSRSTIFPRLFSDDQSHQQFYRQWLGLTGAPNFADNIKFFLGYQVNYMYFRYFMWNFAGRQNDVQGQGSVHEGNWISGIKPLDAIRLGNQDSLPKSITENKAYNRLYFLPLILGLIGFVFQYRRNFKDLSVVFLLFFMTGLAIVLYLNQTPLQPRERDYAYAGSFYAFAIWIGLGVLWLYELLSKKMNVLASAGIATGLCLVAVPALMAKEEWNDHDRSQRYLTRDLAANYLNSCAQNAIIFTYGDNDTYPLWYCQEVEGIRTDVRIVNLSLLGTDWYGRQMKNKMNDSEPVPISLANEKFAQGIRDYVPLFDQNMAGNSDLKDVIDFIGSDDQQAKAQTQGGEMINYLPTKNLKLTVNKDDVIKYGVVAPKYTGKIVNEIDWTLPSNGLYKNDLLALDIIAHNNWKRPICFAITVPDRNYYGLQDYFQNEGFAYRLVPMKKDSTAGILGREGSINTAIMYNNVMNRFKWDNYNKPFIYVDPESSRMTTTARSTYLILAQACFNEGKLDSCVKVLDRMNAEIPFINNQVGYNLVPDLLAAELYFNCKKYDKGTKQALKLNDFVADQLNYYHSMGTSGLRRFSEEIQFGMGLINELSGIAQKNGQAGLNKKLDDELKTWQSKFGSVQQ</sequence>
<evidence type="ECO:0000256" key="1">
    <source>
        <dbReference type="SAM" id="Phobius"/>
    </source>
</evidence>
<feature type="transmembrane region" description="Helical" evidence="1">
    <location>
        <begin position="146"/>
        <end position="164"/>
    </location>
</feature>
<feature type="transmembrane region" description="Helical" evidence="1">
    <location>
        <begin position="287"/>
        <end position="310"/>
    </location>
</feature>
<reference evidence="2 3" key="1">
    <citation type="submission" date="2017-05" db="EMBL/GenBank/DDBJ databases">
        <authorList>
            <person name="Varghese N."/>
            <person name="Submissions S."/>
        </authorList>
    </citation>
    <scope>NUCLEOTIDE SEQUENCE [LARGE SCALE GENOMIC DNA]</scope>
    <source>
        <strain evidence="2 3">DSM 21342</strain>
    </source>
</reference>
<feature type="transmembrane region" description="Helical" evidence="1">
    <location>
        <begin position="571"/>
        <end position="591"/>
    </location>
</feature>
<feature type="transmembrane region" description="Helical" evidence="1">
    <location>
        <begin position="109"/>
        <end position="134"/>
    </location>
</feature>
<keyword evidence="1" id="KW-0472">Membrane</keyword>
<organism evidence="2 3">
    <name type="scientific">Solitalea koreensis</name>
    <dbReference type="NCBI Taxonomy" id="543615"/>
    <lineage>
        <taxon>Bacteria</taxon>
        <taxon>Pseudomonadati</taxon>
        <taxon>Bacteroidota</taxon>
        <taxon>Sphingobacteriia</taxon>
        <taxon>Sphingobacteriales</taxon>
        <taxon>Sphingobacteriaceae</taxon>
        <taxon>Solitalea</taxon>
    </lineage>
</organism>
<feature type="transmembrane region" description="Helical" evidence="1">
    <location>
        <begin position="218"/>
        <end position="246"/>
    </location>
</feature>
<feature type="transmembrane region" description="Helical" evidence="1">
    <location>
        <begin position="74"/>
        <end position="97"/>
    </location>
</feature>